<keyword evidence="2" id="KW-1185">Reference proteome</keyword>
<gene>
    <name evidence="1" type="ORF">RRG08_012896</name>
</gene>
<dbReference type="EMBL" id="JAWDGP010006228">
    <property type="protein sequence ID" value="KAK3745316.1"/>
    <property type="molecule type" value="Genomic_DNA"/>
</dbReference>
<comment type="caution">
    <text evidence="1">The sequence shown here is derived from an EMBL/GenBank/DDBJ whole genome shotgun (WGS) entry which is preliminary data.</text>
</comment>
<name>A0AAE0YGW1_9GAST</name>
<dbReference type="AlphaFoldDB" id="A0AAE0YGW1"/>
<dbReference type="Proteomes" id="UP001283361">
    <property type="component" value="Unassembled WGS sequence"/>
</dbReference>
<sequence>MVLPVSLQFESLTMQLAHDNKISFRRKITYLKERLPEPFAGGKIAQEEEKKTIKFLSNQALQNLGERCEGGEQWQEGC</sequence>
<evidence type="ECO:0000313" key="1">
    <source>
        <dbReference type="EMBL" id="KAK3745316.1"/>
    </source>
</evidence>
<proteinExistence type="predicted"/>
<reference evidence="1" key="1">
    <citation type="journal article" date="2023" name="G3 (Bethesda)">
        <title>A reference genome for the long-term kleptoplast-retaining sea slug Elysia crispata morphotype clarki.</title>
        <authorList>
            <person name="Eastman K.E."/>
            <person name="Pendleton A.L."/>
            <person name="Shaikh M.A."/>
            <person name="Suttiyut T."/>
            <person name="Ogas R."/>
            <person name="Tomko P."/>
            <person name="Gavelis G."/>
            <person name="Widhalm J.R."/>
            <person name="Wisecaver J.H."/>
        </authorList>
    </citation>
    <scope>NUCLEOTIDE SEQUENCE</scope>
    <source>
        <strain evidence="1">ECLA1</strain>
    </source>
</reference>
<protein>
    <submittedName>
        <fullName evidence="1">Uncharacterized protein</fullName>
    </submittedName>
</protein>
<accession>A0AAE0YGW1</accession>
<organism evidence="1 2">
    <name type="scientific">Elysia crispata</name>
    <name type="common">lettuce slug</name>
    <dbReference type="NCBI Taxonomy" id="231223"/>
    <lineage>
        <taxon>Eukaryota</taxon>
        <taxon>Metazoa</taxon>
        <taxon>Spiralia</taxon>
        <taxon>Lophotrochozoa</taxon>
        <taxon>Mollusca</taxon>
        <taxon>Gastropoda</taxon>
        <taxon>Heterobranchia</taxon>
        <taxon>Euthyneura</taxon>
        <taxon>Panpulmonata</taxon>
        <taxon>Sacoglossa</taxon>
        <taxon>Placobranchoidea</taxon>
        <taxon>Plakobranchidae</taxon>
        <taxon>Elysia</taxon>
    </lineage>
</organism>
<evidence type="ECO:0000313" key="2">
    <source>
        <dbReference type="Proteomes" id="UP001283361"/>
    </source>
</evidence>